<dbReference type="PANTHER" id="PTHR12984:SF3">
    <property type="entry name" value="N-TERMINAL KINASE-LIKE PROTEIN"/>
    <property type="match status" value="1"/>
</dbReference>
<evidence type="ECO:0000259" key="2">
    <source>
        <dbReference type="PROSITE" id="PS50011"/>
    </source>
</evidence>
<dbReference type="InterPro" id="IPR051177">
    <property type="entry name" value="CIK-Related_Protein"/>
</dbReference>
<dbReference type="STRING" id="94643.A0A2A9MCI2"/>
<accession>A0A2A9MCI2</accession>
<evidence type="ECO:0000313" key="3">
    <source>
        <dbReference type="EMBL" id="PFH36198.1"/>
    </source>
</evidence>
<organism evidence="3 4">
    <name type="scientific">Besnoitia besnoiti</name>
    <name type="common">Apicomplexan protozoan</name>
    <dbReference type="NCBI Taxonomy" id="94643"/>
    <lineage>
        <taxon>Eukaryota</taxon>
        <taxon>Sar</taxon>
        <taxon>Alveolata</taxon>
        <taxon>Apicomplexa</taxon>
        <taxon>Conoidasida</taxon>
        <taxon>Coccidia</taxon>
        <taxon>Eucoccidiorida</taxon>
        <taxon>Eimeriorina</taxon>
        <taxon>Sarcocystidae</taxon>
        <taxon>Besnoitia</taxon>
    </lineage>
</organism>
<evidence type="ECO:0000313" key="4">
    <source>
        <dbReference type="Proteomes" id="UP000224006"/>
    </source>
</evidence>
<dbReference type="Gene3D" id="3.30.200.20">
    <property type="entry name" value="Phosphorylase Kinase, domain 1"/>
    <property type="match status" value="1"/>
</dbReference>
<dbReference type="PROSITE" id="PS50011">
    <property type="entry name" value="PROTEIN_KINASE_DOM"/>
    <property type="match status" value="1"/>
</dbReference>
<dbReference type="Gene3D" id="1.10.510.10">
    <property type="entry name" value="Transferase(Phosphotransferase) domain 1"/>
    <property type="match status" value="1"/>
</dbReference>
<feature type="region of interest" description="Disordered" evidence="1">
    <location>
        <begin position="936"/>
        <end position="966"/>
    </location>
</feature>
<feature type="compositionally biased region" description="Polar residues" evidence="1">
    <location>
        <begin position="142"/>
        <end position="158"/>
    </location>
</feature>
<dbReference type="Proteomes" id="UP000224006">
    <property type="component" value="Chromosome III"/>
</dbReference>
<sequence length="982" mass="102742">MLQSLLGRFGGKWGDLPSSFGFVVGEQVPLPFSLSCGFELFTCSRKSDGAPASLFILQKKSQGTRADAAGVDAGASLAAAVIDVSAGRSHLQRAKTLLHPDVLKTLETHESDSALYVVTEKCWPLPYLLHEQQQQQQRAEGRSSTPGALLHSQASSSEARADGFPEGKKGEEDAKKNAETEREAAAAAALADVVWGVYQITSAVAFLHESCGLLHGLINPLSVFVTANGSWRLACMEFVRQASAAPSALLADARRSAAALQGWQPPESVPAGSPPQWLDWWGLASLVTWTYASLLAPGGGSGGGLRYGGSAFGSLFDLSAATVPGRAALPPPARQLCERLLRRPSAGLASSGRVLSDCLKTDPFFNSSSTCSCLLFLREVHVKGAYEKESFFEQELPRMLQGSGAPLLPQAVQEQQVLPELLKLLDPSGGRPGDGAAPGAGASAAGPLTPAVVGCVGLVAASIANAEEGRGSAWWARGGGDEGKTGKHLQVQRLRNVLEKLFQSSDRAIRYTLLTSLPALDPLMPPRLYLRIFESLMLGLLDSALAIREATIKSLVLVCGKIGNEKKTLQTCLEQLLRLMSDAEGIVRINSCICAAKICTLPQTESLFTKKNAAPHATLQLLQQILLAGLKDGMPACRQAALQSIRHCLDLFPLRVLAHPLLAGVGVAAVDQDDASVSETAMDTLKQVISTLEKKLTERNAALLSADGNGEKTEPAVPVSNGDSDGGWLGSVARSMRASIAGVRRAGDEDSSHLEFRAGSSASLFVSPGGAQPSPPCPSPPRPPPPQASWAPVNGVSASAPAAGPPRRETPGSRSSRLTNSLEDGKVFYDAADSVNAWVEDDEEISVDSWDVMTAADASLSARQTEPCSLSSVSSVSSLRTPGRAAPPPASAAASFASSSLASAASPAVSPAFLPSAGMTLTRTISPSAAAHAFGAARGARVPPSRAEPLPPSSLRSAPTAKPALGDDFFDEIERQLLSETD</sequence>
<dbReference type="InterPro" id="IPR011989">
    <property type="entry name" value="ARM-like"/>
</dbReference>
<feature type="domain" description="Protein kinase" evidence="2">
    <location>
        <begin position="40"/>
        <end position="365"/>
    </location>
</feature>
<feature type="region of interest" description="Disordered" evidence="1">
    <location>
        <begin position="704"/>
        <end position="730"/>
    </location>
</feature>
<dbReference type="GO" id="GO:0005524">
    <property type="term" value="F:ATP binding"/>
    <property type="evidence" value="ECO:0007669"/>
    <property type="project" value="InterPro"/>
</dbReference>
<feature type="region of interest" description="Disordered" evidence="1">
    <location>
        <begin position="763"/>
        <end position="819"/>
    </location>
</feature>
<dbReference type="KEGG" id="bbes:BESB_043900"/>
<dbReference type="SUPFAM" id="SSF56112">
    <property type="entry name" value="Protein kinase-like (PK-like)"/>
    <property type="match status" value="1"/>
</dbReference>
<name>A0A2A9MCI2_BESBE</name>
<dbReference type="RefSeq" id="XP_029220207.1">
    <property type="nucleotide sequence ID" value="XM_029362841.1"/>
</dbReference>
<feature type="region of interest" description="Disordered" evidence="1">
    <location>
        <begin position="134"/>
        <end position="180"/>
    </location>
</feature>
<dbReference type="Gene3D" id="1.25.10.10">
    <property type="entry name" value="Leucine-rich Repeat Variant"/>
    <property type="match status" value="1"/>
</dbReference>
<feature type="compositionally biased region" description="Pro residues" evidence="1">
    <location>
        <begin position="773"/>
        <end position="787"/>
    </location>
</feature>
<dbReference type="PANTHER" id="PTHR12984">
    <property type="entry name" value="SCY1-RELATED S/T PROTEIN KINASE-LIKE"/>
    <property type="match status" value="1"/>
</dbReference>
<dbReference type="SUPFAM" id="SSF48371">
    <property type="entry name" value="ARM repeat"/>
    <property type="match status" value="1"/>
</dbReference>
<feature type="compositionally biased region" description="Low complexity" evidence="1">
    <location>
        <begin position="869"/>
        <end position="879"/>
    </location>
</feature>
<feature type="compositionally biased region" description="Basic and acidic residues" evidence="1">
    <location>
        <begin position="159"/>
        <end position="180"/>
    </location>
</feature>
<gene>
    <name evidence="3" type="ORF">BESB_043900</name>
</gene>
<comment type="caution">
    <text evidence="3">The sequence shown here is derived from an EMBL/GenBank/DDBJ whole genome shotgun (WGS) entry which is preliminary data.</text>
</comment>
<dbReference type="AlphaFoldDB" id="A0A2A9MCI2"/>
<keyword evidence="3" id="KW-0808">Transferase</keyword>
<keyword evidence="4" id="KW-1185">Reference proteome</keyword>
<feature type="compositionally biased region" description="Low complexity" evidence="1">
    <location>
        <begin position="788"/>
        <end position="802"/>
    </location>
</feature>
<dbReference type="InterPro" id="IPR016024">
    <property type="entry name" value="ARM-type_fold"/>
</dbReference>
<proteinExistence type="predicted"/>
<dbReference type="InterPro" id="IPR000719">
    <property type="entry name" value="Prot_kinase_dom"/>
</dbReference>
<reference evidence="3 4" key="1">
    <citation type="submission" date="2017-09" db="EMBL/GenBank/DDBJ databases">
        <title>Genome sequencing of Besnoitia besnoiti strain Bb-Ger1.</title>
        <authorList>
            <person name="Schares G."/>
            <person name="Venepally P."/>
            <person name="Lorenzi H.A."/>
        </authorList>
    </citation>
    <scope>NUCLEOTIDE SEQUENCE [LARGE SCALE GENOMIC DNA]</scope>
    <source>
        <strain evidence="3 4">Bb-Ger1</strain>
    </source>
</reference>
<dbReference type="GeneID" id="40309320"/>
<dbReference type="EMBL" id="NWUJ01000003">
    <property type="protein sequence ID" value="PFH36198.1"/>
    <property type="molecule type" value="Genomic_DNA"/>
</dbReference>
<protein>
    <submittedName>
        <fullName evidence="3">SCY kinase (Incomplete catalytic triad)</fullName>
    </submittedName>
</protein>
<feature type="region of interest" description="Disordered" evidence="1">
    <location>
        <begin position="860"/>
        <end position="897"/>
    </location>
</feature>
<dbReference type="VEuPathDB" id="ToxoDB:BESB_043900"/>
<dbReference type="InterPro" id="IPR011009">
    <property type="entry name" value="Kinase-like_dom_sf"/>
</dbReference>
<evidence type="ECO:0000256" key="1">
    <source>
        <dbReference type="SAM" id="MobiDB-lite"/>
    </source>
</evidence>
<dbReference type="OrthoDB" id="447103at2759"/>
<keyword evidence="3" id="KW-0418">Kinase</keyword>
<dbReference type="GO" id="GO:0004672">
    <property type="term" value="F:protein kinase activity"/>
    <property type="evidence" value="ECO:0007669"/>
    <property type="project" value="InterPro"/>
</dbReference>